<evidence type="ECO:0000313" key="2">
    <source>
        <dbReference type="EMBL" id="SDR42407.1"/>
    </source>
</evidence>
<reference evidence="3" key="1">
    <citation type="submission" date="2016-10" db="EMBL/GenBank/DDBJ databases">
        <authorList>
            <person name="Varghese N."/>
            <person name="Submissions S."/>
        </authorList>
    </citation>
    <scope>NUCLEOTIDE SEQUENCE [LARGE SCALE GENOMIC DNA]</scope>
    <source>
        <strain evidence="3">DSM 24767</strain>
    </source>
</reference>
<evidence type="ECO:0000259" key="1">
    <source>
        <dbReference type="Pfam" id="PF10006"/>
    </source>
</evidence>
<name>A0A1H1IXF9_NATTX</name>
<protein>
    <submittedName>
        <fullName evidence="2">Uncharacterized conserved protein</fullName>
    </submittedName>
</protein>
<sequence length="75" mass="8603">MTTEQVDRTIDVREIEGPPFDDIMAALESLEDGERLQLIAPFEPEPLYEVLDARGYAHESHQQDGGLWYVYVEHA</sequence>
<evidence type="ECO:0000313" key="3">
    <source>
        <dbReference type="Proteomes" id="UP000198848"/>
    </source>
</evidence>
<dbReference type="STRING" id="1095778.SAMN04489842_3892"/>
<dbReference type="EMBL" id="FNLC01000006">
    <property type="protein sequence ID" value="SDR42407.1"/>
    <property type="molecule type" value="Genomic_DNA"/>
</dbReference>
<accession>A0A1H1IXF9</accession>
<dbReference type="Proteomes" id="UP000198848">
    <property type="component" value="Unassembled WGS sequence"/>
</dbReference>
<organism evidence="2 3">
    <name type="scientific">Natronobacterium texcoconense</name>
    <dbReference type="NCBI Taxonomy" id="1095778"/>
    <lineage>
        <taxon>Archaea</taxon>
        <taxon>Methanobacteriati</taxon>
        <taxon>Methanobacteriota</taxon>
        <taxon>Stenosarchaea group</taxon>
        <taxon>Halobacteria</taxon>
        <taxon>Halobacteriales</taxon>
        <taxon>Natrialbaceae</taxon>
        <taxon>Natronobacterium</taxon>
    </lineage>
</organism>
<gene>
    <name evidence="2" type="ORF">SAMN04489842_3892</name>
</gene>
<dbReference type="AlphaFoldDB" id="A0A1H1IXF9"/>
<dbReference type="Pfam" id="PF10006">
    <property type="entry name" value="DUF2249"/>
    <property type="match status" value="1"/>
</dbReference>
<dbReference type="OrthoDB" id="281801at2157"/>
<dbReference type="InterPro" id="IPR036868">
    <property type="entry name" value="TusA-like_sf"/>
</dbReference>
<dbReference type="RefSeq" id="WP_090385580.1">
    <property type="nucleotide sequence ID" value="NZ_FNLC01000006.1"/>
</dbReference>
<feature type="domain" description="DUF2249" evidence="1">
    <location>
        <begin position="9"/>
        <end position="72"/>
    </location>
</feature>
<keyword evidence="3" id="KW-1185">Reference proteome</keyword>
<proteinExistence type="predicted"/>
<dbReference type="SUPFAM" id="SSF64307">
    <property type="entry name" value="SirA-like"/>
    <property type="match status" value="1"/>
</dbReference>
<dbReference type="InterPro" id="IPR018720">
    <property type="entry name" value="DUF2249"/>
</dbReference>